<evidence type="ECO:0000259" key="6">
    <source>
        <dbReference type="Pfam" id="PF04932"/>
    </source>
</evidence>
<evidence type="ECO:0000256" key="2">
    <source>
        <dbReference type="ARBA" id="ARBA00022692"/>
    </source>
</evidence>
<sequence>MIFSLKECLRSIYLKPPIGCKMKSKFSIFFDIFYIVLFFLQFFGETNQRFFRNDAIGIGCFFVVVYAIWSRRKREFSFYSLSHLFLIILLSNFVFFKIAEYDPIQLFPEKLVIKLTMIIWNFIILFQHYRSNETEFNMFGPLLAILPCFASINFMLYPVVPIGFAIGLMIRNSDIKEVQFSKSFILFFLIVLLWIFRDWSDDFALVRILLFSEVVIILSLVNSLGREFRQKLIDHILIIFLINSVILVSKMYLDSEFKINSYREDLFLIPVSLLGSNSFLILGLLALSFYKSNWRIRVFYLMVLLVSCFFLLLSLSRISIISTGLLFLYIVWEQQKEKINLKFVAFAFVSLLLAFVFLLLSEKSLLNVETIGVRFSIWKLHMLSTIYNKPIFGFGFNSEKLIPFVENLKISTLDFALVEDYMSHFKTFPLAHNLYFQIFSSTGIFGFSVFLIWIFSFLKYSNKSIAAINLRKNLPKAILLIWLIHEILDFSSLEIANILILGLLALDVKNSEKSNVKDKESLQVSKTIMVFLGFYFFLFLFFSYRFSKIEQQIFKNHKNIHLSTFLEFTPTGIIPKGYNLDSNSSGLSKFEILMYGERYFFLQLALAHSTANEPIILQQCFDFISRKEICYAKLMNYIVNEEPLVHYSDPIKILLSISDPFGIYLRNFL</sequence>
<organism evidence="7 8">
    <name type="scientific">Leptospira montravelensis</name>
    <dbReference type="NCBI Taxonomy" id="2484961"/>
    <lineage>
        <taxon>Bacteria</taxon>
        <taxon>Pseudomonadati</taxon>
        <taxon>Spirochaetota</taxon>
        <taxon>Spirochaetia</taxon>
        <taxon>Leptospirales</taxon>
        <taxon>Leptospiraceae</taxon>
        <taxon>Leptospira</taxon>
    </lineage>
</organism>
<gene>
    <name evidence="7" type="ORF">EHQ31_01795</name>
</gene>
<feature type="transmembrane region" description="Helical" evidence="5">
    <location>
        <begin position="233"/>
        <end position="253"/>
    </location>
</feature>
<keyword evidence="2 5" id="KW-0812">Transmembrane</keyword>
<feature type="transmembrane region" description="Helical" evidence="5">
    <location>
        <begin position="434"/>
        <end position="458"/>
    </location>
</feature>
<feature type="transmembrane region" description="Helical" evidence="5">
    <location>
        <begin position="526"/>
        <end position="546"/>
    </location>
</feature>
<dbReference type="EMBL" id="RQFO01000004">
    <property type="protein sequence ID" value="TGL05476.1"/>
    <property type="molecule type" value="Genomic_DNA"/>
</dbReference>
<evidence type="ECO:0000256" key="5">
    <source>
        <dbReference type="SAM" id="Phobius"/>
    </source>
</evidence>
<feature type="transmembrane region" description="Helical" evidence="5">
    <location>
        <begin position="299"/>
        <end position="332"/>
    </location>
</feature>
<feature type="transmembrane region" description="Helical" evidence="5">
    <location>
        <begin position="111"/>
        <end position="129"/>
    </location>
</feature>
<evidence type="ECO:0000313" key="7">
    <source>
        <dbReference type="EMBL" id="TGL05476.1"/>
    </source>
</evidence>
<name>A0ABY2LTE0_9LEPT</name>
<feature type="transmembrane region" description="Helical" evidence="5">
    <location>
        <begin position="50"/>
        <end position="69"/>
    </location>
</feature>
<dbReference type="Proteomes" id="UP000297465">
    <property type="component" value="Unassembled WGS sequence"/>
</dbReference>
<proteinExistence type="predicted"/>
<reference evidence="8" key="1">
    <citation type="journal article" date="2019" name="PLoS Negl. Trop. Dis.">
        <title>Revisiting the worldwide diversity of Leptospira species in the environment.</title>
        <authorList>
            <person name="Vincent A.T."/>
            <person name="Schiettekatte O."/>
            <person name="Bourhy P."/>
            <person name="Veyrier F.J."/>
            <person name="Picardeau M."/>
        </authorList>
    </citation>
    <scope>NUCLEOTIDE SEQUENCE [LARGE SCALE GENOMIC DNA]</scope>
    <source>
        <strain evidence="8">201800278</strain>
    </source>
</reference>
<feature type="transmembrane region" description="Helical" evidence="5">
    <location>
        <begin position="339"/>
        <end position="360"/>
    </location>
</feature>
<feature type="transmembrane region" description="Helical" evidence="5">
    <location>
        <begin position="265"/>
        <end position="287"/>
    </location>
</feature>
<feature type="domain" description="O-antigen ligase-related" evidence="6">
    <location>
        <begin position="303"/>
        <end position="451"/>
    </location>
</feature>
<protein>
    <recommendedName>
        <fullName evidence="6">O-antigen ligase-related domain-containing protein</fullName>
    </recommendedName>
</protein>
<feature type="transmembrane region" description="Helical" evidence="5">
    <location>
        <begin position="479"/>
        <end position="506"/>
    </location>
</feature>
<keyword evidence="8" id="KW-1185">Reference proteome</keyword>
<dbReference type="InterPro" id="IPR007016">
    <property type="entry name" value="O-antigen_ligase-rel_domated"/>
</dbReference>
<feature type="transmembrane region" description="Helical" evidence="5">
    <location>
        <begin position="76"/>
        <end position="99"/>
    </location>
</feature>
<accession>A0ABY2LTE0</accession>
<dbReference type="Pfam" id="PF04932">
    <property type="entry name" value="Wzy_C"/>
    <property type="match status" value="1"/>
</dbReference>
<feature type="transmembrane region" description="Helical" evidence="5">
    <location>
        <begin position="26"/>
        <end position="44"/>
    </location>
</feature>
<comment type="caution">
    <text evidence="7">The sequence shown here is derived from an EMBL/GenBank/DDBJ whole genome shotgun (WGS) entry which is preliminary data.</text>
</comment>
<feature type="transmembrane region" description="Helical" evidence="5">
    <location>
        <begin position="141"/>
        <end position="166"/>
    </location>
</feature>
<evidence type="ECO:0000313" key="8">
    <source>
        <dbReference type="Proteomes" id="UP000297465"/>
    </source>
</evidence>
<evidence type="ECO:0000256" key="1">
    <source>
        <dbReference type="ARBA" id="ARBA00004141"/>
    </source>
</evidence>
<keyword evidence="4 5" id="KW-0472">Membrane</keyword>
<evidence type="ECO:0000256" key="3">
    <source>
        <dbReference type="ARBA" id="ARBA00022989"/>
    </source>
</evidence>
<feature type="transmembrane region" description="Helical" evidence="5">
    <location>
        <begin position="178"/>
        <end position="196"/>
    </location>
</feature>
<comment type="subcellular location">
    <subcellularLocation>
        <location evidence="1">Membrane</location>
        <topology evidence="1">Multi-pass membrane protein</topology>
    </subcellularLocation>
</comment>
<keyword evidence="3 5" id="KW-1133">Transmembrane helix</keyword>
<feature type="transmembrane region" description="Helical" evidence="5">
    <location>
        <begin position="203"/>
        <end position="221"/>
    </location>
</feature>
<evidence type="ECO:0000256" key="4">
    <source>
        <dbReference type="ARBA" id="ARBA00023136"/>
    </source>
</evidence>